<evidence type="ECO:0000313" key="1">
    <source>
        <dbReference type="EMBL" id="MBE9144045.1"/>
    </source>
</evidence>
<proteinExistence type="predicted"/>
<keyword evidence="2" id="KW-1185">Reference proteome</keyword>
<dbReference type="Proteomes" id="UP000640725">
    <property type="component" value="Unassembled WGS sequence"/>
</dbReference>
<name>A0ABR9UC49_9CYAN</name>
<reference evidence="1 2" key="1">
    <citation type="submission" date="2020-10" db="EMBL/GenBank/DDBJ databases">
        <authorList>
            <person name="Castelo-Branco R."/>
            <person name="Eusebio N."/>
            <person name="Adriana R."/>
            <person name="Vieira A."/>
            <person name="Brugerolle De Fraissinette N."/>
            <person name="Rezende De Castro R."/>
            <person name="Schneider M.P."/>
            <person name="Vasconcelos V."/>
            <person name="Leao P.N."/>
        </authorList>
    </citation>
    <scope>NUCLEOTIDE SEQUENCE [LARGE SCALE GENOMIC DNA]</scope>
    <source>
        <strain evidence="1 2">LEGE 06226</strain>
    </source>
</reference>
<accession>A0ABR9UC49</accession>
<organism evidence="1 2">
    <name type="scientific">Planktothrix mougeotii LEGE 06226</name>
    <dbReference type="NCBI Taxonomy" id="1828728"/>
    <lineage>
        <taxon>Bacteria</taxon>
        <taxon>Bacillati</taxon>
        <taxon>Cyanobacteriota</taxon>
        <taxon>Cyanophyceae</taxon>
        <taxon>Oscillatoriophycideae</taxon>
        <taxon>Oscillatoriales</taxon>
        <taxon>Microcoleaceae</taxon>
        <taxon>Planktothrix</taxon>
    </lineage>
</organism>
<comment type="caution">
    <text evidence="1">The sequence shown here is derived from an EMBL/GenBank/DDBJ whole genome shotgun (WGS) entry which is preliminary data.</text>
</comment>
<evidence type="ECO:0000313" key="2">
    <source>
        <dbReference type="Proteomes" id="UP000640725"/>
    </source>
</evidence>
<sequence>MNTEKPSETYQPDNFLMAVRPEKENPVTFRNISVNPDNSIVEFPVNPTFLGYPRLGIKMTELSSQIRDEINQNGSLPSIS</sequence>
<gene>
    <name evidence="1" type="ORF">IQ236_12535</name>
</gene>
<protein>
    <submittedName>
        <fullName evidence="1">Uncharacterized protein</fullName>
    </submittedName>
</protein>
<dbReference type="EMBL" id="JADEWU010000024">
    <property type="protein sequence ID" value="MBE9144045.1"/>
    <property type="molecule type" value="Genomic_DNA"/>
</dbReference>